<reference evidence="1 2" key="1">
    <citation type="submission" date="2020-04" db="EMBL/GenBank/DDBJ databases">
        <title>MicrobeNet Type strains.</title>
        <authorList>
            <person name="Nicholson A.C."/>
        </authorList>
    </citation>
    <scope>NUCLEOTIDE SEQUENCE [LARGE SCALE GENOMIC DNA]</scope>
    <source>
        <strain evidence="1 2">ATCC BAA-14</strain>
    </source>
</reference>
<accession>A0A846WIL2</accession>
<gene>
    <name evidence="1" type="ORF">HGA05_05025</name>
</gene>
<protein>
    <submittedName>
        <fullName evidence="1">Uncharacterized protein</fullName>
    </submittedName>
</protein>
<proteinExistence type="predicted"/>
<dbReference type="AlphaFoldDB" id="A0A846WIL2"/>
<evidence type="ECO:0000313" key="2">
    <source>
        <dbReference type="Proteomes" id="UP000563898"/>
    </source>
</evidence>
<dbReference type="Proteomes" id="UP000563898">
    <property type="component" value="Unassembled WGS sequence"/>
</dbReference>
<organism evidence="1 2">
    <name type="scientific">Gordonia polyisoprenivorans</name>
    <dbReference type="NCBI Taxonomy" id="84595"/>
    <lineage>
        <taxon>Bacteria</taxon>
        <taxon>Bacillati</taxon>
        <taxon>Actinomycetota</taxon>
        <taxon>Actinomycetes</taxon>
        <taxon>Mycobacteriales</taxon>
        <taxon>Gordoniaceae</taxon>
        <taxon>Gordonia</taxon>
    </lineage>
</organism>
<comment type="caution">
    <text evidence="1">The sequence shown here is derived from an EMBL/GenBank/DDBJ whole genome shotgun (WGS) entry which is preliminary data.</text>
</comment>
<evidence type="ECO:0000313" key="1">
    <source>
        <dbReference type="EMBL" id="NKY00929.1"/>
    </source>
</evidence>
<sequence length="187" mass="20532">MILPVYVDYRAYRKLGQPRLGQRIHWRLFWNSEFANWWSGLRPGWRVVTTLYPTPAAPPIRMFGLKRATVSGIAVRGGARIDCRGYDVFPDPLVLTGAVKALGTSAPSDTVMAAVTSGTVIRMQLVSVVMDWRTSENLAMAGFRGYCQTIQPIAGTETFTELDVAPEVLAAGAASQEVLVVDLEVDE</sequence>
<name>A0A846WIL2_9ACTN</name>
<dbReference type="EMBL" id="JAAXPC010000002">
    <property type="protein sequence ID" value="NKY00929.1"/>
    <property type="molecule type" value="Genomic_DNA"/>
</dbReference>